<keyword evidence="3" id="KW-0564">Palmitate</keyword>
<dbReference type="Gene3D" id="2.40.40.10">
    <property type="entry name" value="RlpA-like domain"/>
    <property type="match status" value="1"/>
</dbReference>
<keyword evidence="2 3" id="KW-0961">Cell wall biogenesis/degradation</keyword>
<dbReference type="NCBIfam" id="TIGR00413">
    <property type="entry name" value="rlpA"/>
    <property type="match status" value="1"/>
</dbReference>
<dbReference type="Proteomes" id="UP001595630">
    <property type="component" value="Unassembled WGS sequence"/>
</dbReference>
<protein>
    <recommendedName>
        <fullName evidence="3">Endolytic peptidoglycan transglycosylase RlpA</fullName>
        <ecNumber evidence="3">4.2.2.-</ecNumber>
    </recommendedName>
</protein>
<dbReference type="PANTHER" id="PTHR34183:SF1">
    <property type="entry name" value="ENDOLYTIC PEPTIDOGLYCAN TRANSGLYCOSYLASE RLPA"/>
    <property type="match status" value="1"/>
</dbReference>
<dbReference type="InterPro" id="IPR009009">
    <property type="entry name" value="RlpA-like_DPBB"/>
</dbReference>
<evidence type="ECO:0000256" key="1">
    <source>
        <dbReference type="ARBA" id="ARBA00023239"/>
    </source>
</evidence>
<gene>
    <name evidence="3" type="primary">rlpA</name>
    <name evidence="6" type="ORF">ACFOMF_01035</name>
</gene>
<comment type="similarity">
    <text evidence="3 4">Belongs to the RlpA family.</text>
</comment>
<dbReference type="HAMAP" id="MF_02071">
    <property type="entry name" value="RlpA"/>
    <property type="match status" value="1"/>
</dbReference>
<keyword evidence="3" id="KW-1003">Cell membrane</keyword>
<dbReference type="PANTHER" id="PTHR34183">
    <property type="entry name" value="ENDOLYTIC PEPTIDOGLYCAN TRANSGLYCOSYLASE RLPA"/>
    <property type="match status" value="1"/>
</dbReference>
<comment type="caution">
    <text evidence="6">The sequence shown here is derived from an EMBL/GenBank/DDBJ whole genome shotgun (WGS) entry which is preliminary data.</text>
</comment>
<sequence length="124" mass="13490">MHPPRGLPLVLLLLFALLAGCASKGPSGYSQTGQASFYGARHHGNQTANGERFNQRAMTAAHRSLPFGSKVRVTNLDNGKQVTVRINDRGPFVRGRIIDLSRGAFARIADTRQGIVPVKIEVIR</sequence>
<evidence type="ECO:0000259" key="5">
    <source>
        <dbReference type="Pfam" id="PF03330"/>
    </source>
</evidence>
<reference evidence="7" key="1">
    <citation type="journal article" date="2019" name="Int. J. Syst. Evol. Microbiol.">
        <title>The Global Catalogue of Microorganisms (GCM) 10K type strain sequencing project: providing services to taxonomists for standard genome sequencing and annotation.</title>
        <authorList>
            <consortium name="The Broad Institute Genomics Platform"/>
            <consortium name="The Broad Institute Genome Sequencing Center for Infectious Disease"/>
            <person name="Wu L."/>
            <person name="Ma J."/>
        </authorList>
    </citation>
    <scope>NUCLEOTIDE SEQUENCE [LARGE SCALE GENOMIC DNA]</scope>
    <source>
        <strain evidence="7">KCTC 42447</strain>
    </source>
</reference>
<comment type="subcellular location">
    <subcellularLocation>
        <location evidence="3">Cell membrane</location>
        <topology evidence="3">Lipid-anchor</topology>
    </subcellularLocation>
</comment>
<dbReference type="RefSeq" id="WP_386360360.1">
    <property type="nucleotide sequence ID" value="NZ_JBHRXZ010000002.1"/>
</dbReference>
<dbReference type="InterPro" id="IPR012997">
    <property type="entry name" value="RplA"/>
</dbReference>
<dbReference type="Pfam" id="PF03330">
    <property type="entry name" value="DPBB_1"/>
    <property type="match status" value="1"/>
</dbReference>
<evidence type="ECO:0000313" key="7">
    <source>
        <dbReference type="Proteomes" id="UP001595630"/>
    </source>
</evidence>
<evidence type="ECO:0000256" key="2">
    <source>
        <dbReference type="ARBA" id="ARBA00023316"/>
    </source>
</evidence>
<name>A0ABV7SZL1_9GAMM</name>
<keyword evidence="7" id="KW-1185">Reference proteome</keyword>
<keyword evidence="3" id="KW-0449">Lipoprotein</keyword>
<keyword evidence="3" id="KW-0472">Membrane</keyword>
<comment type="function">
    <text evidence="3">Lytic transglycosylase with a strong preference for naked glycan strands that lack stem peptides.</text>
</comment>
<evidence type="ECO:0000256" key="3">
    <source>
        <dbReference type="HAMAP-Rule" id="MF_02071"/>
    </source>
</evidence>
<feature type="domain" description="RlpA-like protein double-psi beta-barrel" evidence="5">
    <location>
        <begin position="31"/>
        <end position="120"/>
    </location>
</feature>
<proteinExistence type="inferred from homology"/>
<dbReference type="EMBL" id="JBHRXZ010000002">
    <property type="protein sequence ID" value="MFC3606370.1"/>
    <property type="molecule type" value="Genomic_DNA"/>
</dbReference>
<dbReference type="PROSITE" id="PS51257">
    <property type="entry name" value="PROKAR_LIPOPROTEIN"/>
    <property type="match status" value="1"/>
</dbReference>
<dbReference type="InterPro" id="IPR036908">
    <property type="entry name" value="RlpA-like_sf"/>
</dbReference>
<evidence type="ECO:0000256" key="4">
    <source>
        <dbReference type="RuleBase" id="RU003495"/>
    </source>
</evidence>
<accession>A0ABV7SZL1</accession>
<evidence type="ECO:0000313" key="6">
    <source>
        <dbReference type="EMBL" id="MFC3606370.1"/>
    </source>
</evidence>
<organism evidence="6 7">
    <name type="scientific">Stutzerimonas tarimensis</name>
    <dbReference type="NCBI Taxonomy" id="1507735"/>
    <lineage>
        <taxon>Bacteria</taxon>
        <taxon>Pseudomonadati</taxon>
        <taxon>Pseudomonadota</taxon>
        <taxon>Gammaproteobacteria</taxon>
        <taxon>Pseudomonadales</taxon>
        <taxon>Pseudomonadaceae</taxon>
        <taxon>Stutzerimonas</taxon>
    </lineage>
</organism>
<dbReference type="EC" id="4.2.2.-" evidence="3"/>
<keyword evidence="1 3" id="KW-0456">Lyase</keyword>
<dbReference type="CDD" id="cd22268">
    <property type="entry name" value="DPBB_RlpA-like"/>
    <property type="match status" value="1"/>
</dbReference>
<dbReference type="InterPro" id="IPR034718">
    <property type="entry name" value="RlpA"/>
</dbReference>
<dbReference type="SUPFAM" id="SSF50685">
    <property type="entry name" value="Barwin-like endoglucanases"/>
    <property type="match status" value="1"/>
</dbReference>